<evidence type="ECO:0000256" key="3">
    <source>
        <dbReference type="ARBA" id="ARBA00023143"/>
    </source>
</evidence>
<proteinExistence type="predicted"/>
<dbReference type="InterPro" id="IPR009875">
    <property type="entry name" value="PilZ_domain"/>
</dbReference>
<dbReference type="Proteomes" id="UP000576645">
    <property type="component" value="Unassembled WGS sequence"/>
</dbReference>
<sequence length="221" mass="24800">MPSVNDAATELVKLLIPGMRLSATIEFGPADQYPFNTHYIGCKTNQFLIIDLPQKAKESLVMRKLNNAVIVIRGITNTKLGHIVAFKTSVISQISSPGHLIFLRMPQHFASKPIREHERYALDIPIEVKSNTISYKAAMVDFSVSGCAFFISGECELTKSSNIELDTPLNELIPERLKYTIVGIQKEKKGHRFGIKFSEEIEMSDELKQELLEQSALSTLF</sequence>
<dbReference type="AlphaFoldDB" id="A0A1B1VJH9"/>
<dbReference type="InterPro" id="IPR009926">
    <property type="entry name" value="T3SS_YcgR_PilZN"/>
</dbReference>
<keyword evidence="1" id="KW-0973">c-di-GMP</keyword>
<dbReference type="Gene3D" id="2.30.110.10">
    <property type="entry name" value="Electron Transport, Fmn-binding Protein, Chain A"/>
    <property type="match status" value="1"/>
</dbReference>
<dbReference type="EMBL" id="JXXR01000026">
    <property type="protein sequence ID" value="KJY67722.1"/>
    <property type="molecule type" value="Genomic_DNA"/>
</dbReference>
<evidence type="ECO:0000313" key="7">
    <source>
        <dbReference type="EMBL" id="NOJ22046.1"/>
    </source>
</evidence>
<evidence type="ECO:0000313" key="8">
    <source>
        <dbReference type="Proteomes" id="UP000576645"/>
    </source>
</evidence>
<keyword evidence="7" id="KW-0966">Cell projection</keyword>
<keyword evidence="3" id="KW-0975">Bacterial flagellum</keyword>
<feature type="domain" description="Type III secretion system flagellar brake protein YcgR PilZN" evidence="5">
    <location>
        <begin position="18"/>
        <end position="106"/>
    </location>
</feature>
<dbReference type="Pfam" id="PF12945">
    <property type="entry name" value="PilZNR"/>
    <property type="match status" value="1"/>
</dbReference>
<dbReference type="GO" id="GO:0035438">
    <property type="term" value="F:cyclic-di-GMP binding"/>
    <property type="evidence" value="ECO:0007669"/>
    <property type="project" value="InterPro"/>
</dbReference>
<name>A0A1B1VJH9_9VIBR</name>
<evidence type="ECO:0000256" key="1">
    <source>
        <dbReference type="ARBA" id="ARBA00022636"/>
    </source>
</evidence>
<dbReference type="GeneID" id="93944825"/>
<dbReference type="eggNOG" id="ENOG5032UNF">
    <property type="taxonomic scope" value="Bacteria"/>
</dbReference>
<evidence type="ECO:0000259" key="4">
    <source>
        <dbReference type="Pfam" id="PF07238"/>
    </source>
</evidence>
<evidence type="ECO:0000256" key="2">
    <source>
        <dbReference type="ARBA" id="ARBA00022741"/>
    </source>
</evidence>
<dbReference type="SUPFAM" id="SSF141371">
    <property type="entry name" value="PilZ domain-like"/>
    <property type="match status" value="2"/>
</dbReference>
<feature type="domain" description="PilZ" evidence="4">
    <location>
        <begin position="114"/>
        <end position="208"/>
    </location>
</feature>
<reference evidence="7 8" key="2">
    <citation type="submission" date="2019-09" db="EMBL/GenBank/DDBJ databases">
        <title>Draft genome sequencing and comparative genomics of hatchery-associated Vibrios.</title>
        <authorList>
            <person name="Kehlet-Delgado H."/>
            <person name="Mueller R.S."/>
        </authorList>
    </citation>
    <scope>NUCLEOTIDE SEQUENCE [LARGE SCALE GENOMIC DNA]</scope>
    <source>
        <strain evidence="7 8">09-121-3</strain>
    </source>
</reference>
<evidence type="ECO:0000259" key="5">
    <source>
        <dbReference type="Pfam" id="PF12945"/>
    </source>
</evidence>
<dbReference type="STRING" id="190893.BA953_16185"/>
<organism evidence="6">
    <name type="scientific">Vibrio coralliilyticus</name>
    <dbReference type="NCBI Taxonomy" id="190893"/>
    <lineage>
        <taxon>Bacteria</taxon>
        <taxon>Pseudomonadati</taxon>
        <taxon>Pseudomonadota</taxon>
        <taxon>Gammaproteobacteria</taxon>
        <taxon>Vibrionales</taxon>
        <taxon>Vibrionaceae</taxon>
        <taxon>Vibrio</taxon>
    </lineage>
</organism>
<dbReference type="EMBL" id="VTXP01000002">
    <property type="protein sequence ID" value="NOJ22046.1"/>
    <property type="molecule type" value="Genomic_DNA"/>
</dbReference>
<reference evidence="6" key="1">
    <citation type="journal article" date="2015" name="BMC Genomics">
        <title>Genome mining reveals unlocked bioactive potential of marine Gram-negative bacteria.</title>
        <authorList>
            <person name="Machado H."/>
            <person name="Sonnenschein E.C."/>
            <person name="Melchiorsen J."/>
            <person name="Gram L."/>
        </authorList>
    </citation>
    <scope>NUCLEOTIDE SEQUENCE</scope>
    <source>
        <strain evidence="6">S2052</strain>
    </source>
</reference>
<evidence type="ECO:0000313" key="6">
    <source>
        <dbReference type="EMBL" id="KJY67722.1"/>
    </source>
</evidence>
<accession>A0A1B1VJH9</accession>
<keyword evidence="7" id="KW-0969">Cilium</keyword>
<dbReference type="Gene3D" id="2.40.10.220">
    <property type="entry name" value="predicted glycosyltransferase like domains"/>
    <property type="match status" value="1"/>
</dbReference>
<dbReference type="RefSeq" id="WP_045987304.1">
    <property type="nucleotide sequence ID" value="NZ_CP016557.1"/>
</dbReference>
<keyword evidence="7" id="KW-0282">Flagellum</keyword>
<gene>
    <name evidence="7" type="ORF">F0238_04785</name>
    <name evidence="6" type="ORF">TW71_22290</name>
</gene>
<comment type="caution">
    <text evidence="6">The sequence shown here is derived from an EMBL/GenBank/DDBJ whole genome shotgun (WGS) entry which is preliminary data.</text>
</comment>
<protein>
    <submittedName>
        <fullName evidence="7">Flagellar brake protein</fullName>
    </submittedName>
    <submittedName>
        <fullName evidence="6">Pilus assembly protein PilZ</fullName>
    </submittedName>
</protein>
<dbReference type="Pfam" id="PF07238">
    <property type="entry name" value="PilZ"/>
    <property type="match status" value="1"/>
</dbReference>
<keyword evidence="2" id="KW-0547">Nucleotide-binding</keyword>
<dbReference type="InterPro" id="IPR012349">
    <property type="entry name" value="Split_barrel_FMN-bd"/>
</dbReference>